<dbReference type="Proteomes" id="UP000239480">
    <property type="component" value="Unassembled WGS sequence"/>
</dbReference>
<dbReference type="InterPro" id="IPR025405">
    <property type="entry name" value="DUF4131"/>
</dbReference>
<name>A0A2T0RZN4_9RHOB</name>
<evidence type="ECO:0000256" key="1">
    <source>
        <dbReference type="ARBA" id="ARBA00004651"/>
    </source>
</evidence>
<feature type="transmembrane region" description="Helical" evidence="6">
    <location>
        <begin position="32"/>
        <end position="50"/>
    </location>
</feature>
<evidence type="ECO:0000259" key="8">
    <source>
        <dbReference type="Pfam" id="PF13567"/>
    </source>
</evidence>
<feature type="domain" description="ComEC/Rec2-related protein" evidence="7">
    <location>
        <begin position="253"/>
        <end position="530"/>
    </location>
</feature>
<feature type="transmembrane region" description="Helical" evidence="6">
    <location>
        <begin position="534"/>
        <end position="550"/>
    </location>
</feature>
<comment type="caution">
    <text evidence="9">The sequence shown here is derived from an EMBL/GenBank/DDBJ whole genome shotgun (WGS) entry which is preliminary data.</text>
</comment>
<evidence type="ECO:0000256" key="5">
    <source>
        <dbReference type="ARBA" id="ARBA00023136"/>
    </source>
</evidence>
<dbReference type="GO" id="GO:0005886">
    <property type="term" value="C:plasma membrane"/>
    <property type="evidence" value="ECO:0007669"/>
    <property type="project" value="UniProtKB-SubCell"/>
</dbReference>
<dbReference type="InterPro" id="IPR004477">
    <property type="entry name" value="ComEC_N"/>
</dbReference>
<keyword evidence="10" id="KW-1185">Reference proteome</keyword>
<feature type="transmembrane region" description="Helical" evidence="6">
    <location>
        <begin position="446"/>
        <end position="470"/>
    </location>
</feature>
<keyword evidence="2" id="KW-1003">Cell membrane</keyword>
<keyword evidence="3 6" id="KW-0812">Transmembrane</keyword>
<evidence type="ECO:0000313" key="9">
    <source>
        <dbReference type="EMBL" id="PRY26582.1"/>
    </source>
</evidence>
<dbReference type="PANTHER" id="PTHR30619">
    <property type="entry name" value="DNA INTERNALIZATION/COMPETENCE PROTEIN COMEC/REC2"/>
    <property type="match status" value="1"/>
</dbReference>
<evidence type="ECO:0000259" key="7">
    <source>
        <dbReference type="Pfam" id="PF03772"/>
    </source>
</evidence>
<dbReference type="OrthoDB" id="9790149at2"/>
<dbReference type="EMBL" id="PVTD01000001">
    <property type="protein sequence ID" value="PRY26582.1"/>
    <property type="molecule type" value="Genomic_DNA"/>
</dbReference>
<feature type="transmembrane region" description="Helical" evidence="6">
    <location>
        <begin position="57"/>
        <end position="77"/>
    </location>
</feature>
<feature type="transmembrane region" description="Helical" evidence="6">
    <location>
        <begin position="276"/>
        <end position="299"/>
    </location>
</feature>
<dbReference type="AlphaFoldDB" id="A0A2T0RZN4"/>
<accession>A0A2T0RZN4</accession>
<dbReference type="Pfam" id="PF13567">
    <property type="entry name" value="DUF4131"/>
    <property type="match status" value="1"/>
</dbReference>
<evidence type="ECO:0000256" key="3">
    <source>
        <dbReference type="ARBA" id="ARBA00022692"/>
    </source>
</evidence>
<feature type="domain" description="DUF4131" evidence="8">
    <location>
        <begin position="59"/>
        <end position="211"/>
    </location>
</feature>
<proteinExistence type="predicted"/>
<evidence type="ECO:0000256" key="4">
    <source>
        <dbReference type="ARBA" id="ARBA00022989"/>
    </source>
</evidence>
<protein>
    <submittedName>
        <fullName evidence="9">Competence protein ComEC</fullName>
    </submittedName>
</protein>
<organism evidence="9 10">
    <name type="scientific">Aliiruegeria haliotis</name>
    <dbReference type="NCBI Taxonomy" id="1280846"/>
    <lineage>
        <taxon>Bacteria</taxon>
        <taxon>Pseudomonadati</taxon>
        <taxon>Pseudomonadota</taxon>
        <taxon>Alphaproteobacteria</taxon>
        <taxon>Rhodobacterales</taxon>
        <taxon>Roseobacteraceae</taxon>
        <taxon>Aliiruegeria</taxon>
    </lineage>
</organism>
<dbReference type="Pfam" id="PF03772">
    <property type="entry name" value="Competence"/>
    <property type="match status" value="1"/>
</dbReference>
<feature type="transmembrane region" description="Helical" evidence="6">
    <location>
        <begin position="305"/>
        <end position="327"/>
    </location>
</feature>
<sequence length="697" mass="73030">MFAAPVVSRSSVRRAGPARAAQRMMLAQRGTLLLWVPVFLAVGVSIWFALRVEPGAGAYWAAGLAAAFLLLLGLRAGDAVSPFFLACCLVLAGFLLAGARAHLVSAPVLGFRYYGPIEGRIVALDRSSSDKPRLTLDRVVLADMHPDRVPRKVRISLHGAQGFVVPEPGLTVILTGHLSSPSGPVEPGGFDFRRMVWFKSLGAVGYTRTPVLVLAPAEEGRAGLGVFRTRMALSEAIRSRVPGDAGGFAAAILAGDRSAMDHDVVEALRNSNMAHLLAISGLHMGLLTGVVFAGLRAILSLYPWLALRFAIKKIAAMAALAAGAGYLALSGGSVSTERALVMVAVMFGAVLLDRRAVSLRSVAIAATLLLCWSPEALFGPGFQMSFAATTGLVAVFGWLRDHPGVLARVPRWGMPALTVLISSAVAGAATAPFGAAHFNRIADYGLIANLFSVPVMGALVMPSAVVAAVMAPFGLEWIPLSVLRLGLEWILLVAETVSGWEGAVTHVVAPGRAVLPCLSLGVLVFLIWRGRGRFLGLAGVAVAGALWLTAERPPVLIADTGGLVGVMGPEGRTVSKPRGDGFSALTWLENDGDGADQATAAGRPGFVGPKGDRTTILDGGVSLRHLTGRGAVDRLQEGCGADIVVINTSVERLPRTGCRLVTPETLRRSGALAVWPEAEGVRILSVRDTEGARMWSP</sequence>
<reference evidence="9 10" key="1">
    <citation type="submission" date="2018-03" db="EMBL/GenBank/DDBJ databases">
        <title>Genomic Encyclopedia of Archaeal and Bacterial Type Strains, Phase II (KMG-II): from individual species to whole genera.</title>
        <authorList>
            <person name="Goeker M."/>
        </authorList>
    </citation>
    <scope>NUCLEOTIDE SEQUENCE [LARGE SCALE GENOMIC DNA]</scope>
    <source>
        <strain evidence="9 10">DSM 29328</strain>
    </source>
</reference>
<dbReference type="InterPro" id="IPR052159">
    <property type="entry name" value="Competence_DNA_uptake"/>
</dbReference>
<feature type="transmembrane region" description="Helical" evidence="6">
    <location>
        <begin position="412"/>
        <end position="434"/>
    </location>
</feature>
<evidence type="ECO:0000256" key="6">
    <source>
        <dbReference type="SAM" id="Phobius"/>
    </source>
</evidence>
<comment type="subcellular location">
    <subcellularLocation>
        <location evidence="1">Cell membrane</location>
        <topology evidence="1">Multi-pass membrane protein</topology>
    </subcellularLocation>
</comment>
<dbReference type="PANTHER" id="PTHR30619:SF1">
    <property type="entry name" value="RECOMBINATION PROTEIN 2"/>
    <property type="match status" value="1"/>
</dbReference>
<feature type="transmembrane region" description="Helical" evidence="6">
    <location>
        <begin position="83"/>
        <end position="103"/>
    </location>
</feature>
<keyword evidence="4 6" id="KW-1133">Transmembrane helix</keyword>
<keyword evidence="5 6" id="KW-0472">Membrane</keyword>
<feature type="transmembrane region" description="Helical" evidence="6">
    <location>
        <begin position="506"/>
        <end position="527"/>
    </location>
</feature>
<dbReference type="NCBIfam" id="TIGR00360">
    <property type="entry name" value="ComEC_N-term"/>
    <property type="match status" value="1"/>
</dbReference>
<evidence type="ECO:0000313" key="10">
    <source>
        <dbReference type="Proteomes" id="UP000239480"/>
    </source>
</evidence>
<evidence type="ECO:0000256" key="2">
    <source>
        <dbReference type="ARBA" id="ARBA00022475"/>
    </source>
</evidence>
<gene>
    <name evidence="9" type="ORF">CLV78_101682</name>
</gene>